<dbReference type="InterPro" id="IPR002048">
    <property type="entry name" value="EF_hand_dom"/>
</dbReference>
<comment type="function">
    <text evidence="9">Probable molecular chaperone assisting protein biosynthesis and transport in the endoplasmic reticulum. Required for the proper biosynthesis and transport of pulmonary surfactant-associated protein A/SP-A, pulmonary surfactant-associated protein D/SP-D and the lipid transporter ABCA3. By regulating both the proper expression and the degradation through the endoplasmic reticulum-associated protein degradation pathway of these proteins plays a crucial role in pulmonary surfactant homeostasis. Has an anti-fibrotic activity by negatively regulating the secretion of type I and type III collagens. This calcium-binding protein also transiently associates with immature PCSK6 and regulates its secretion.</text>
</comment>
<feature type="domain" description="EF-hand" evidence="14">
    <location>
        <begin position="120"/>
        <end position="155"/>
    </location>
</feature>
<keyword evidence="8" id="KW-0143">Chaperone</keyword>
<keyword evidence="3 13" id="KW-0732">Signal</keyword>
<dbReference type="PANTHER" id="PTHR10827:SF52">
    <property type="entry name" value="IP16409P"/>
    <property type="match status" value="1"/>
</dbReference>
<sequence>MRILGTKLALFSILLIAPIFIFVKGGYGSLEGGCSGASDSGSCGSAPQDGGGPSADAGSCGGDAPPSGGPSEGMCGAPPKDEGGSCGGGSSSPGQGMCGAGGGGDGSSASNMPQVSRSMESKIKLRRILRKIDTNKDRKITEQELKDHIKTMIDARLAEEGKKLMELYDNNMDGGVTWDEYANRSGYNSGDLSEPTGDQEKAKLNEKRRFAAADTDKDEKLTAVEIAMMMMPEDSPNMADVVIAEYLDNFDKDNDGKISKKEFIGAGSEDEKLDKEVEEGLATQFDDDDRDSSGFLEKDEIAGMLMPDDASLLFRNTDTDMDGFLTEKEIYKNYMQFASSRITDFGELIKEDKKVTQEDQEPEKKSNESDPQKDQETDNKTSKKESQEELREADETPKKKDEL</sequence>
<feature type="domain" description="EF-hand" evidence="14">
    <location>
        <begin position="238"/>
        <end position="273"/>
    </location>
</feature>
<evidence type="ECO:0000256" key="5">
    <source>
        <dbReference type="ARBA" id="ARBA00022824"/>
    </source>
</evidence>
<evidence type="ECO:0000256" key="8">
    <source>
        <dbReference type="ARBA" id="ARBA00023186"/>
    </source>
</evidence>
<dbReference type="PROSITE" id="PS50222">
    <property type="entry name" value="EF_HAND_2"/>
    <property type="match status" value="3"/>
</dbReference>
<evidence type="ECO:0000313" key="15">
    <source>
        <dbReference type="EMBL" id="EDO31185.1"/>
    </source>
</evidence>
<feature type="compositionally biased region" description="Gly residues" evidence="12">
    <location>
        <begin position="84"/>
        <end position="106"/>
    </location>
</feature>
<comment type="subunit">
    <text evidence="10">Interacts with PCSK6 (immature form including the propeptide); probably involved in the maturation and the secretion of PCSK6.</text>
</comment>
<evidence type="ECO:0000256" key="1">
    <source>
        <dbReference type="ARBA" id="ARBA00004319"/>
    </source>
</evidence>
<evidence type="ECO:0000256" key="11">
    <source>
        <dbReference type="ARBA" id="ARBA00072696"/>
    </source>
</evidence>
<comment type="subcellular location">
    <subcellularLocation>
        <location evidence="1">Endoplasmic reticulum lumen</location>
    </subcellularLocation>
</comment>
<accession>A7SYN5</accession>
<keyword evidence="5" id="KW-0256">Endoplasmic reticulum</keyword>
<evidence type="ECO:0000256" key="12">
    <source>
        <dbReference type="SAM" id="MobiDB-lite"/>
    </source>
</evidence>
<name>A7SYN5_NEMVE</name>
<proteinExistence type="predicted"/>
<evidence type="ECO:0000256" key="4">
    <source>
        <dbReference type="ARBA" id="ARBA00022737"/>
    </source>
</evidence>
<evidence type="ECO:0000256" key="13">
    <source>
        <dbReference type="SAM" id="SignalP"/>
    </source>
</evidence>
<dbReference type="Pfam" id="PF13499">
    <property type="entry name" value="EF-hand_7"/>
    <property type="match status" value="1"/>
</dbReference>
<gene>
    <name evidence="15" type="ORF">NEMVEDRAFT_v1g248118</name>
</gene>
<keyword evidence="2" id="KW-0479">Metal-binding</keyword>
<dbReference type="SMART" id="SM00054">
    <property type="entry name" value="EFh"/>
    <property type="match status" value="4"/>
</dbReference>
<dbReference type="Gene3D" id="1.10.238.10">
    <property type="entry name" value="EF-hand"/>
    <property type="match status" value="2"/>
</dbReference>
<dbReference type="Proteomes" id="UP000001593">
    <property type="component" value="Unassembled WGS sequence"/>
</dbReference>
<feature type="signal peptide" evidence="13">
    <location>
        <begin position="1"/>
        <end position="28"/>
    </location>
</feature>
<organism evidence="15 16">
    <name type="scientific">Nematostella vectensis</name>
    <name type="common">Starlet sea anemone</name>
    <dbReference type="NCBI Taxonomy" id="45351"/>
    <lineage>
        <taxon>Eukaryota</taxon>
        <taxon>Metazoa</taxon>
        <taxon>Cnidaria</taxon>
        <taxon>Anthozoa</taxon>
        <taxon>Hexacorallia</taxon>
        <taxon>Actiniaria</taxon>
        <taxon>Edwardsiidae</taxon>
        <taxon>Nematostella</taxon>
    </lineage>
</organism>
<evidence type="ECO:0000256" key="3">
    <source>
        <dbReference type="ARBA" id="ARBA00022729"/>
    </source>
</evidence>
<keyword evidence="7" id="KW-0325">Glycoprotein</keyword>
<dbReference type="PROSITE" id="PS00018">
    <property type="entry name" value="EF_HAND_1"/>
    <property type="match status" value="4"/>
</dbReference>
<dbReference type="SUPFAM" id="SSF47473">
    <property type="entry name" value="EF-hand"/>
    <property type="match status" value="2"/>
</dbReference>
<evidence type="ECO:0000256" key="6">
    <source>
        <dbReference type="ARBA" id="ARBA00022837"/>
    </source>
</evidence>
<evidence type="ECO:0000256" key="9">
    <source>
        <dbReference type="ARBA" id="ARBA00056975"/>
    </source>
</evidence>
<dbReference type="GO" id="GO:0015031">
    <property type="term" value="P:protein transport"/>
    <property type="evidence" value="ECO:0007669"/>
    <property type="project" value="UniProtKB-ARBA"/>
</dbReference>
<dbReference type="InterPro" id="IPR011992">
    <property type="entry name" value="EF-hand-dom_pair"/>
</dbReference>
<dbReference type="GO" id="GO:0005509">
    <property type="term" value="F:calcium ion binding"/>
    <property type="evidence" value="ECO:0000318"/>
    <property type="project" value="GO_Central"/>
</dbReference>
<dbReference type="PhylomeDB" id="A7SYN5"/>
<dbReference type="FunFam" id="1.10.238.10:FF:000104">
    <property type="entry name" value="calumenin isoform X1"/>
    <property type="match status" value="1"/>
</dbReference>
<evidence type="ECO:0000256" key="7">
    <source>
        <dbReference type="ARBA" id="ARBA00023180"/>
    </source>
</evidence>
<protein>
    <recommendedName>
        <fullName evidence="11">Reticulocalbin-3</fullName>
    </recommendedName>
</protein>
<evidence type="ECO:0000313" key="16">
    <source>
        <dbReference type="Proteomes" id="UP000001593"/>
    </source>
</evidence>
<feature type="region of interest" description="Disordered" evidence="12">
    <location>
        <begin position="353"/>
        <end position="403"/>
    </location>
</feature>
<feature type="domain" description="EF-hand" evidence="14">
    <location>
        <begin position="276"/>
        <end position="311"/>
    </location>
</feature>
<dbReference type="PANTHER" id="PTHR10827">
    <property type="entry name" value="RETICULOCALBIN"/>
    <property type="match status" value="1"/>
</dbReference>
<evidence type="ECO:0000259" key="14">
    <source>
        <dbReference type="PROSITE" id="PS50222"/>
    </source>
</evidence>
<dbReference type="eggNOG" id="KOG4223">
    <property type="taxonomic scope" value="Eukaryota"/>
</dbReference>
<keyword evidence="16" id="KW-1185">Reference proteome</keyword>
<keyword evidence="4" id="KW-0677">Repeat</keyword>
<evidence type="ECO:0000256" key="10">
    <source>
        <dbReference type="ARBA" id="ARBA00063143"/>
    </source>
</evidence>
<feature type="chain" id="PRO_5002713187" description="Reticulocalbin-3" evidence="13">
    <location>
        <begin position="29"/>
        <end position="403"/>
    </location>
</feature>
<dbReference type="InParanoid" id="A7SYN5"/>
<dbReference type="AlphaFoldDB" id="A7SYN5"/>
<dbReference type="OMA" id="HENNESX"/>
<feature type="region of interest" description="Disordered" evidence="12">
    <location>
        <begin position="38"/>
        <end position="123"/>
    </location>
</feature>
<dbReference type="EMBL" id="DS469928">
    <property type="protein sequence ID" value="EDO31185.1"/>
    <property type="molecule type" value="Genomic_DNA"/>
</dbReference>
<reference evidence="15 16" key="1">
    <citation type="journal article" date="2007" name="Science">
        <title>Sea anemone genome reveals ancestral eumetazoan gene repertoire and genomic organization.</title>
        <authorList>
            <person name="Putnam N.H."/>
            <person name="Srivastava M."/>
            <person name="Hellsten U."/>
            <person name="Dirks B."/>
            <person name="Chapman J."/>
            <person name="Salamov A."/>
            <person name="Terry A."/>
            <person name="Shapiro H."/>
            <person name="Lindquist E."/>
            <person name="Kapitonov V.V."/>
            <person name="Jurka J."/>
            <person name="Genikhovich G."/>
            <person name="Grigoriev I.V."/>
            <person name="Lucas S.M."/>
            <person name="Steele R.E."/>
            <person name="Finnerty J.R."/>
            <person name="Technau U."/>
            <person name="Martindale M.Q."/>
            <person name="Rokhsar D.S."/>
        </authorList>
    </citation>
    <scope>NUCLEOTIDE SEQUENCE [LARGE SCALE GENOMIC DNA]</scope>
    <source>
        <strain evidence="16">CH2 X CH6</strain>
    </source>
</reference>
<keyword evidence="6" id="KW-0106">Calcium</keyword>
<dbReference type="InterPro" id="IPR018247">
    <property type="entry name" value="EF_Hand_1_Ca_BS"/>
</dbReference>
<dbReference type="GO" id="GO:0005788">
    <property type="term" value="C:endoplasmic reticulum lumen"/>
    <property type="evidence" value="ECO:0007669"/>
    <property type="project" value="UniProtKB-SubCell"/>
</dbReference>
<dbReference type="HOGENOM" id="CLU_683909_0_0_1"/>
<evidence type="ECO:0000256" key="2">
    <source>
        <dbReference type="ARBA" id="ARBA00022723"/>
    </source>
</evidence>
<dbReference type="GO" id="GO:0005783">
    <property type="term" value="C:endoplasmic reticulum"/>
    <property type="evidence" value="ECO:0000318"/>
    <property type="project" value="GO_Central"/>
</dbReference>